<reference evidence="16" key="1">
    <citation type="submission" date="2025-08" db="UniProtKB">
        <authorList>
            <consortium name="Ensembl"/>
        </authorList>
    </citation>
    <scope>IDENTIFICATION</scope>
</reference>
<dbReference type="GO" id="GO:0006260">
    <property type="term" value="P:DNA replication"/>
    <property type="evidence" value="ECO:0007669"/>
    <property type="project" value="UniProtKB-KW"/>
</dbReference>
<dbReference type="FunFam" id="1.20.272.10:FF:000005">
    <property type="entry name" value="Replication factor C subunit 1"/>
    <property type="match status" value="1"/>
</dbReference>
<organism evidence="16 17">
    <name type="scientific">Eptatretus burgeri</name>
    <name type="common">Inshore hagfish</name>
    <dbReference type="NCBI Taxonomy" id="7764"/>
    <lineage>
        <taxon>Eukaryota</taxon>
        <taxon>Metazoa</taxon>
        <taxon>Chordata</taxon>
        <taxon>Craniata</taxon>
        <taxon>Vertebrata</taxon>
        <taxon>Cyclostomata</taxon>
        <taxon>Myxini</taxon>
        <taxon>Myxiniformes</taxon>
        <taxon>Myxinidae</taxon>
        <taxon>Eptatretinae</taxon>
        <taxon>Eptatretus</taxon>
    </lineage>
</organism>
<dbReference type="PANTHER" id="PTHR23389:SF6">
    <property type="entry name" value="REPLICATION FACTOR C SUBUNIT 1"/>
    <property type="match status" value="1"/>
</dbReference>
<dbReference type="GO" id="GO:0003677">
    <property type="term" value="F:DNA binding"/>
    <property type="evidence" value="ECO:0007669"/>
    <property type="project" value="UniProtKB-KW"/>
</dbReference>
<evidence type="ECO:0000256" key="6">
    <source>
        <dbReference type="ARBA" id="ARBA00022741"/>
    </source>
</evidence>
<dbReference type="GO" id="GO:0061860">
    <property type="term" value="F:DNA clamp unloader activity"/>
    <property type="evidence" value="ECO:0007669"/>
    <property type="project" value="TreeGrafter"/>
</dbReference>
<evidence type="ECO:0000256" key="5">
    <source>
        <dbReference type="ARBA" id="ARBA00022705"/>
    </source>
</evidence>
<dbReference type="Pfam" id="PF00004">
    <property type="entry name" value="AAA"/>
    <property type="match status" value="1"/>
</dbReference>
<dbReference type="SUPFAM" id="SSF52540">
    <property type="entry name" value="P-loop containing nucleoside triphosphate hydrolases"/>
    <property type="match status" value="1"/>
</dbReference>
<keyword evidence="14" id="KW-0472">Membrane</keyword>
<dbReference type="InterPro" id="IPR013725">
    <property type="entry name" value="DNA_replication_fac_RFC1_C"/>
</dbReference>
<evidence type="ECO:0000256" key="12">
    <source>
        <dbReference type="PIRNR" id="PIRNR036578"/>
    </source>
</evidence>
<dbReference type="Gene3D" id="3.40.50.10190">
    <property type="entry name" value="BRCT domain"/>
    <property type="match status" value="1"/>
</dbReference>
<feature type="region of interest" description="Disordered" evidence="13">
    <location>
        <begin position="758"/>
        <end position="779"/>
    </location>
</feature>
<sequence length="899" mass="100717">MFCYSKYILLLFYLFICLYLFLFFKQGKSPEDMEKKRHSHSSYRSFLNREGPRALGSKEIPKGGENCLEGLTFVLTGVLESMERDEAKSLVERYGGKVTGNVSKRTDFVVVGRDAGQSKLQKAESCGTRMLDEDELLELIRTRPAQHSKYEKVAQLELAKAAAALHTTALQKPEPGLLKKGNKSGSDEAQFCASGSSAAYTSKSDSGNVIKLELNVASETASRTGKGVRVHTQGMSVSSKSRDHGHSSEASQLWVDRYRPCLLKQVIGQQGEQSPANKLLRWLRDWYKNRAGGFKAVSAGRFGKFGKDDGASFRAALLSGPPGVGKTTTAVLTCQELGYKYVELNASDTRSKSSLKNDVATSLRNTNIEDFYHGRSCVVSSQHVLIMDEVDGMAGNEDRGGIQELVGLIKQTKVPIICMCNDRNHQKIRSLANYCFDLRFQRPRMEQIKGAMMSVTFKENIHVPPPALHEIILAANHDIRQILHNLSMWSAEKKAFNYDEVKVDANKAKKDIKLGPFDVARKVFVADEETRKMSLNDKSDLFFNDYSLAPLFVYENYVHVRPLAARGDMKQYLTLLSKAAESIANGDLVDRLIRSKQLWKLLPTQAFFSSVIPGELMRGHMAQFPSFPSWLGRRSAAGRQERLLQELTMHTCLGTHSDRRAIVLDYAGYLRHTLAAPLVTRGSDGVRDTLNFMASYHLTKEDVDNLMELTTFPGRPDPMAQLEPKVKAALTRAYNKEPHLAPYALSVVAKKSRKGSAPIDGEEWVGDERMSGDSTEDECDVETDGMVKIHGRMHADGTCHFIDNFLSALEKTVHRITIVPSLCCNSNGTLCPCGHFPYCYQLSLRARCQGFVFCLFALRELVQFIFYLLCVHCAKFTRQTNNNYRHRRTSQVHIIQPIS</sequence>
<dbReference type="InterPro" id="IPR027417">
    <property type="entry name" value="P-loop_NTPase"/>
</dbReference>
<dbReference type="InterPro" id="IPR008921">
    <property type="entry name" value="DNA_pol3_clamp-load_cplx_C"/>
</dbReference>
<comment type="subunit">
    <text evidence="11">Large subunit of the RFC complex, an heteropentameric complex consisting of RFC1 and four small subunits RFC2, RFC3, RFC4 and RFC5; the RFC complex interacts with PCNA and the interaction involves RFC1.</text>
</comment>
<keyword evidence="6 12" id="KW-0547">Nucleotide-binding</keyword>
<keyword evidence="4" id="KW-0597">Phosphoprotein</keyword>
<dbReference type="Proteomes" id="UP000694388">
    <property type="component" value="Unplaced"/>
</dbReference>
<keyword evidence="5 12" id="KW-0235">DNA replication</keyword>
<dbReference type="FunFam" id="3.40.50.300:FF:000395">
    <property type="entry name" value="Replication factor C subunit 1"/>
    <property type="match status" value="1"/>
</dbReference>
<keyword evidence="9 12" id="KW-0539">Nucleus</keyword>
<evidence type="ECO:0000313" key="16">
    <source>
        <dbReference type="Ensembl" id="ENSEBUP00000020160.1"/>
    </source>
</evidence>
<dbReference type="InterPro" id="IPR003593">
    <property type="entry name" value="AAA+_ATPase"/>
</dbReference>
<evidence type="ECO:0000259" key="15">
    <source>
        <dbReference type="PROSITE" id="PS50172"/>
    </source>
</evidence>
<dbReference type="GeneTree" id="ENSGT00730000111066"/>
<evidence type="ECO:0000256" key="14">
    <source>
        <dbReference type="SAM" id="Phobius"/>
    </source>
</evidence>
<dbReference type="AlphaFoldDB" id="A0A8C4QUR2"/>
<comment type="subcellular location">
    <subcellularLocation>
        <location evidence="1 12">Nucleus</location>
    </subcellularLocation>
</comment>
<keyword evidence="14" id="KW-1133">Transmembrane helix</keyword>
<comment type="similarity">
    <text evidence="2 12">Belongs to the activator 1 large subunit family.</text>
</comment>
<evidence type="ECO:0000256" key="1">
    <source>
        <dbReference type="ARBA" id="ARBA00004123"/>
    </source>
</evidence>
<keyword evidence="8" id="KW-0238">DNA-binding</keyword>
<dbReference type="Gene3D" id="3.40.50.300">
    <property type="entry name" value="P-loop containing nucleotide triphosphate hydrolases"/>
    <property type="match status" value="1"/>
</dbReference>
<feature type="region of interest" description="Disordered" evidence="13">
    <location>
        <begin position="223"/>
        <end position="247"/>
    </location>
</feature>
<dbReference type="SMART" id="SM00292">
    <property type="entry name" value="BRCT"/>
    <property type="match status" value="1"/>
</dbReference>
<keyword evidence="7 12" id="KW-0067">ATP-binding</keyword>
<dbReference type="GO" id="GO:0005524">
    <property type="term" value="F:ATP binding"/>
    <property type="evidence" value="ECO:0007669"/>
    <property type="project" value="UniProtKB-UniRule"/>
</dbReference>
<evidence type="ECO:0000256" key="11">
    <source>
        <dbReference type="ARBA" id="ARBA00064311"/>
    </source>
</evidence>
<dbReference type="Gene3D" id="1.20.272.10">
    <property type="match status" value="1"/>
</dbReference>
<dbReference type="GO" id="GO:0003689">
    <property type="term" value="F:DNA clamp loader activity"/>
    <property type="evidence" value="ECO:0007669"/>
    <property type="project" value="UniProtKB-UniRule"/>
</dbReference>
<dbReference type="InterPro" id="IPR012178">
    <property type="entry name" value="RFC1"/>
</dbReference>
<dbReference type="PANTHER" id="PTHR23389">
    <property type="entry name" value="CHROMOSOME TRANSMISSION FIDELITY FACTOR 18"/>
    <property type="match status" value="1"/>
</dbReference>
<keyword evidence="17" id="KW-1185">Reference proteome</keyword>
<feature type="domain" description="BRCT" evidence="15">
    <location>
        <begin position="63"/>
        <end position="143"/>
    </location>
</feature>
<dbReference type="Pfam" id="PF25361">
    <property type="entry name" value="AAA_lid_RFC1"/>
    <property type="match status" value="1"/>
</dbReference>
<name>A0A8C4QUR2_EPTBU</name>
<dbReference type="InterPro" id="IPR003959">
    <property type="entry name" value="ATPase_AAA_core"/>
</dbReference>
<feature type="transmembrane region" description="Helical" evidence="14">
    <location>
        <begin position="7"/>
        <end position="24"/>
    </location>
</feature>
<evidence type="ECO:0000256" key="7">
    <source>
        <dbReference type="ARBA" id="ARBA00022840"/>
    </source>
</evidence>
<dbReference type="SUPFAM" id="SSF48019">
    <property type="entry name" value="post-AAA+ oligomerization domain-like"/>
    <property type="match status" value="1"/>
</dbReference>
<keyword evidence="14" id="KW-0812">Transmembrane</keyword>
<evidence type="ECO:0000256" key="10">
    <source>
        <dbReference type="ARBA" id="ARBA00054501"/>
    </source>
</evidence>
<dbReference type="Pfam" id="PF00533">
    <property type="entry name" value="BRCT"/>
    <property type="match status" value="1"/>
</dbReference>
<protein>
    <recommendedName>
        <fullName evidence="3 12">Replication factor C subunit 1</fullName>
    </recommendedName>
</protein>
<dbReference type="InterPro" id="IPR036420">
    <property type="entry name" value="BRCT_dom_sf"/>
</dbReference>
<dbReference type="PIRSF" id="PIRSF036578">
    <property type="entry name" value="RFC1"/>
    <property type="match status" value="1"/>
</dbReference>
<dbReference type="SUPFAM" id="SSF52113">
    <property type="entry name" value="BRCT domain"/>
    <property type="match status" value="1"/>
</dbReference>
<dbReference type="CDD" id="cd17752">
    <property type="entry name" value="BRCT_RFC1"/>
    <property type="match status" value="1"/>
</dbReference>
<dbReference type="InterPro" id="IPR001357">
    <property type="entry name" value="BRCT_dom"/>
</dbReference>
<dbReference type="GO" id="GO:0016887">
    <property type="term" value="F:ATP hydrolysis activity"/>
    <property type="evidence" value="ECO:0007669"/>
    <property type="project" value="InterPro"/>
</dbReference>
<evidence type="ECO:0000256" key="9">
    <source>
        <dbReference type="ARBA" id="ARBA00023242"/>
    </source>
</evidence>
<dbReference type="Pfam" id="PF08519">
    <property type="entry name" value="RFC1"/>
    <property type="match status" value="1"/>
</dbReference>
<evidence type="ECO:0000313" key="17">
    <source>
        <dbReference type="Proteomes" id="UP000694388"/>
    </source>
</evidence>
<dbReference type="Ensembl" id="ENSEBUT00000020737.1">
    <property type="protein sequence ID" value="ENSEBUP00000020160.1"/>
    <property type="gene ID" value="ENSEBUG00000012513.1"/>
</dbReference>
<dbReference type="PROSITE" id="PS50172">
    <property type="entry name" value="BRCT"/>
    <property type="match status" value="1"/>
</dbReference>
<dbReference type="GO" id="GO:0005663">
    <property type="term" value="C:DNA replication factor C complex"/>
    <property type="evidence" value="ECO:0007669"/>
    <property type="project" value="InterPro"/>
</dbReference>
<dbReference type="CDD" id="cd00009">
    <property type="entry name" value="AAA"/>
    <property type="match status" value="1"/>
</dbReference>
<evidence type="ECO:0000256" key="3">
    <source>
        <dbReference type="ARBA" id="ARBA00020401"/>
    </source>
</evidence>
<reference evidence="16" key="2">
    <citation type="submission" date="2025-09" db="UniProtKB">
        <authorList>
            <consortium name="Ensembl"/>
        </authorList>
    </citation>
    <scope>IDENTIFICATION</scope>
</reference>
<dbReference type="FunFam" id="1.10.8.60:FF:000021">
    <property type="entry name" value="Replication factor C subunit 1"/>
    <property type="match status" value="1"/>
</dbReference>
<accession>A0A8C4QUR2</accession>
<evidence type="ECO:0000256" key="4">
    <source>
        <dbReference type="ARBA" id="ARBA00022553"/>
    </source>
</evidence>
<evidence type="ECO:0000256" key="8">
    <source>
        <dbReference type="ARBA" id="ARBA00023125"/>
    </source>
</evidence>
<evidence type="ECO:0000256" key="2">
    <source>
        <dbReference type="ARBA" id="ARBA00006116"/>
    </source>
</evidence>
<dbReference type="GO" id="GO:0006281">
    <property type="term" value="P:DNA repair"/>
    <property type="evidence" value="ECO:0007669"/>
    <property type="project" value="InterPro"/>
</dbReference>
<comment type="function">
    <text evidence="10">Subunit of the replication factor C (RFC) complex which acts during elongation of primed DNA templates by DNA polymerases delta and epsilon, and is necessary for ATP-dependent loading of proliferating cell nuclear antigen (PCNA) onto primed DNA. This subunit binds to the primer-template junction. Binds the PO-B transcription element as well as other GA rich DNA sequences. Can bind single- or double-stranded DNA.</text>
</comment>
<dbReference type="Gene3D" id="1.10.8.60">
    <property type="match status" value="1"/>
</dbReference>
<evidence type="ECO:0000256" key="13">
    <source>
        <dbReference type="SAM" id="MobiDB-lite"/>
    </source>
</evidence>
<proteinExistence type="inferred from homology"/>
<dbReference type="SMART" id="SM00382">
    <property type="entry name" value="AAA"/>
    <property type="match status" value="1"/>
</dbReference>
<dbReference type="GO" id="GO:0005634">
    <property type="term" value="C:nucleus"/>
    <property type="evidence" value="ECO:0007669"/>
    <property type="project" value="UniProtKB-SubCell"/>
</dbReference>
<dbReference type="FunFam" id="3.40.50.10190:FF:000001">
    <property type="entry name" value="Replication factor C subunit 1"/>
    <property type="match status" value="1"/>
</dbReference>